<dbReference type="InterPro" id="IPR014757">
    <property type="entry name" value="Tscrpt_reg_IclR_C"/>
</dbReference>
<dbReference type="Proteomes" id="UP001165422">
    <property type="component" value="Unassembled WGS sequence"/>
</dbReference>
<evidence type="ECO:0000256" key="3">
    <source>
        <dbReference type="ARBA" id="ARBA00023163"/>
    </source>
</evidence>
<dbReference type="PANTHER" id="PTHR30136">
    <property type="entry name" value="HELIX-TURN-HELIX TRANSCRIPTIONAL REGULATOR, ICLR FAMILY"/>
    <property type="match status" value="1"/>
</dbReference>
<accession>A0ABS8N0T1</accession>
<evidence type="ECO:0000256" key="1">
    <source>
        <dbReference type="ARBA" id="ARBA00023015"/>
    </source>
</evidence>
<keyword evidence="2" id="KW-0238">DNA-binding</keyword>
<feature type="domain" description="HTH iclR-type" evidence="4">
    <location>
        <begin position="3"/>
        <end position="64"/>
    </location>
</feature>
<dbReference type="InterPro" id="IPR005471">
    <property type="entry name" value="Tscrpt_reg_IclR_N"/>
</dbReference>
<dbReference type="InterPro" id="IPR029016">
    <property type="entry name" value="GAF-like_dom_sf"/>
</dbReference>
<dbReference type="InterPro" id="IPR050707">
    <property type="entry name" value="HTH_MetabolicPath_Reg"/>
</dbReference>
<dbReference type="InterPro" id="IPR036390">
    <property type="entry name" value="WH_DNA-bd_sf"/>
</dbReference>
<evidence type="ECO:0000256" key="2">
    <source>
        <dbReference type="ARBA" id="ARBA00023125"/>
    </source>
</evidence>
<dbReference type="EMBL" id="JAJJPB010000001">
    <property type="protein sequence ID" value="MCC9293402.1"/>
    <property type="molecule type" value="Genomic_DNA"/>
</dbReference>
<dbReference type="SMART" id="SM00346">
    <property type="entry name" value="HTH_ICLR"/>
    <property type="match status" value="1"/>
</dbReference>
<dbReference type="RefSeq" id="WP_150357291.1">
    <property type="nucleotide sequence ID" value="NZ_JAJJPB010000001.1"/>
</dbReference>
<dbReference type="Pfam" id="PF01614">
    <property type="entry name" value="IclR_C"/>
    <property type="match status" value="1"/>
</dbReference>
<evidence type="ECO:0000259" key="5">
    <source>
        <dbReference type="PROSITE" id="PS51078"/>
    </source>
</evidence>
<evidence type="ECO:0000313" key="7">
    <source>
        <dbReference type="Proteomes" id="UP001165422"/>
    </source>
</evidence>
<keyword evidence="1" id="KW-0805">Transcription regulation</keyword>
<dbReference type="Gene3D" id="3.30.450.40">
    <property type="match status" value="1"/>
</dbReference>
<protein>
    <submittedName>
        <fullName evidence="6">IclR family transcriptional regulator</fullName>
    </submittedName>
</protein>
<keyword evidence="3" id="KW-0804">Transcription</keyword>
<proteinExistence type="predicted"/>
<dbReference type="InterPro" id="IPR036388">
    <property type="entry name" value="WH-like_DNA-bd_sf"/>
</dbReference>
<dbReference type="SUPFAM" id="SSF46785">
    <property type="entry name" value="Winged helix' DNA-binding domain"/>
    <property type="match status" value="1"/>
</dbReference>
<organism evidence="6 7">
    <name type="scientific">Clostridium aromativorans</name>
    <dbReference type="NCBI Taxonomy" id="2836848"/>
    <lineage>
        <taxon>Bacteria</taxon>
        <taxon>Bacillati</taxon>
        <taxon>Bacillota</taxon>
        <taxon>Clostridia</taxon>
        <taxon>Eubacteriales</taxon>
        <taxon>Clostridiaceae</taxon>
        <taxon>Clostridium</taxon>
    </lineage>
</organism>
<sequence length="248" mass="27690">MEVKSAYRVLKIFELLSKNKSGLTIADISKKLHIPQSSTSNLIRTLYSSGYVARDEAKKYVLGVRLIQLGSVAMESFDIGAVAKPILQKLTQKVQETAFLAIRAQYEVVYILKIDSNRSANTTAQPGYHRPLYNTGLGKAFLSAMTREEQEKIFSNIELKPVTKHTITDKNVLIRQLEQFKRQGYAIDDEESEYGLYCIGTTISTVDKNIEAAISISGSKTRIISNKEAIIEDMFDAANEISRKLGGK</sequence>
<dbReference type="Gene3D" id="1.10.10.10">
    <property type="entry name" value="Winged helix-like DNA-binding domain superfamily/Winged helix DNA-binding domain"/>
    <property type="match status" value="1"/>
</dbReference>
<dbReference type="PROSITE" id="PS51078">
    <property type="entry name" value="ICLR_ED"/>
    <property type="match status" value="1"/>
</dbReference>
<reference evidence="6" key="1">
    <citation type="submission" date="2021-11" db="EMBL/GenBank/DDBJ databases">
        <authorList>
            <person name="Qingchun L."/>
            <person name="Dong Z."/>
            <person name="Zongwei Q."/>
            <person name="Jia Z."/>
            <person name="Duotao L."/>
        </authorList>
    </citation>
    <scope>NUCLEOTIDE SEQUENCE</scope>
    <source>
        <strain evidence="6">WLY-B-L2</strain>
    </source>
</reference>
<evidence type="ECO:0000259" key="4">
    <source>
        <dbReference type="PROSITE" id="PS51077"/>
    </source>
</evidence>
<keyword evidence="7" id="KW-1185">Reference proteome</keyword>
<dbReference type="PROSITE" id="PS51077">
    <property type="entry name" value="HTH_ICLR"/>
    <property type="match status" value="1"/>
</dbReference>
<comment type="caution">
    <text evidence="6">The sequence shown here is derived from an EMBL/GenBank/DDBJ whole genome shotgun (WGS) entry which is preliminary data.</text>
</comment>
<name>A0ABS8N0T1_9CLOT</name>
<dbReference type="Pfam" id="PF09339">
    <property type="entry name" value="HTH_IclR"/>
    <property type="match status" value="1"/>
</dbReference>
<dbReference type="PANTHER" id="PTHR30136:SF35">
    <property type="entry name" value="HTH-TYPE TRANSCRIPTIONAL REGULATOR RV1719"/>
    <property type="match status" value="1"/>
</dbReference>
<evidence type="ECO:0000313" key="6">
    <source>
        <dbReference type="EMBL" id="MCC9293402.1"/>
    </source>
</evidence>
<dbReference type="SUPFAM" id="SSF55781">
    <property type="entry name" value="GAF domain-like"/>
    <property type="match status" value="1"/>
</dbReference>
<feature type="domain" description="IclR-ED" evidence="5">
    <location>
        <begin position="65"/>
        <end position="247"/>
    </location>
</feature>
<gene>
    <name evidence="6" type="ORF">LN736_00740</name>
</gene>